<dbReference type="InterPro" id="IPR010985">
    <property type="entry name" value="Ribbon_hlx_hlx"/>
</dbReference>
<gene>
    <name evidence="2" type="ORF">UFOVP1374_32</name>
</gene>
<dbReference type="InterPro" id="IPR013321">
    <property type="entry name" value="Arc_rbn_hlx_hlx"/>
</dbReference>
<dbReference type="SUPFAM" id="SSF47598">
    <property type="entry name" value="Ribbon-helix-helix"/>
    <property type="match status" value="1"/>
</dbReference>
<evidence type="ECO:0000259" key="1">
    <source>
        <dbReference type="Pfam" id="PF03869"/>
    </source>
</evidence>
<dbReference type="Pfam" id="PF03869">
    <property type="entry name" value="Arc"/>
    <property type="match status" value="1"/>
</dbReference>
<proteinExistence type="predicted"/>
<dbReference type="EMBL" id="LR797321">
    <property type="protein sequence ID" value="CAB4202606.1"/>
    <property type="molecule type" value="Genomic_DNA"/>
</dbReference>
<protein>
    <submittedName>
        <fullName evidence="2">Arc-like DNA binding domain containing protein</fullName>
    </submittedName>
</protein>
<feature type="domain" description="Arc-like DNA binding" evidence="1">
    <location>
        <begin position="11"/>
        <end position="50"/>
    </location>
</feature>
<dbReference type="InterPro" id="IPR005569">
    <property type="entry name" value="Arc_DNA-bd_dom"/>
</dbReference>
<accession>A0A6J5S4Q1</accession>
<evidence type="ECO:0000313" key="2">
    <source>
        <dbReference type="EMBL" id="CAB4202606.1"/>
    </source>
</evidence>
<dbReference type="GO" id="GO:0006355">
    <property type="term" value="P:regulation of DNA-templated transcription"/>
    <property type="evidence" value="ECO:0007669"/>
    <property type="project" value="InterPro"/>
</dbReference>
<reference evidence="2" key="1">
    <citation type="submission" date="2020-05" db="EMBL/GenBank/DDBJ databases">
        <authorList>
            <person name="Chiriac C."/>
            <person name="Salcher M."/>
            <person name="Ghai R."/>
            <person name="Kavagutti S V."/>
        </authorList>
    </citation>
    <scope>NUCLEOTIDE SEQUENCE</scope>
</reference>
<name>A0A6J5S4Q1_9CAUD</name>
<dbReference type="GO" id="GO:0003677">
    <property type="term" value="F:DNA binding"/>
    <property type="evidence" value="ECO:0007669"/>
    <property type="project" value="InterPro"/>
</dbReference>
<organism evidence="2">
    <name type="scientific">uncultured Caudovirales phage</name>
    <dbReference type="NCBI Taxonomy" id="2100421"/>
    <lineage>
        <taxon>Viruses</taxon>
        <taxon>Duplodnaviria</taxon>
        <taxon>Heunggongvirae</taxon>
        <taxon>Uroviricota</taxon>
        <taxon>Caudoviricetes</taxon>
        <taxon>Peduoviridae</taxon>
        <taxon>Maltschvirus</taxon>
        <taxon>Maltschvirus maltsch</taxon>
    </lineage>
</organism>
<dbReference type="Gene3D" id="1.10.1220.10">
    <property type="entry name" value="Met repressor-like"/>
    <property type="match status" value="1"/>
</dbReference>
<sequence length="51" mass="5892">MTEKIKDRYMTMRLPADVERELRKMADANTRTLAAQILHYVKQGLAKEGKA</sequence>